<comment type="subcellular location">
    <subcellularLocation>
        <location evidence="1">Nucleus</location>
    </subcellularLocation>
</comment>
<protein>
    <submittedName>
        <fullName evidence="6">10064_t:CDS:1</fullName>
    </submittedName>
</protein>
<sequence length="321" mass="37605">MPRQRGEFWNGFTKIIKDEQERYECKKCNKSWVKNESRMLQHYNLCFLNKIEESSTSISNTQVNKITQDEQEELASLLVRGIYSSSVSFNIVENDDIKAFFKKASILRWLQIEKYRHFILLVSTVSTRWGLAFYCLDYLLQTKNAIRSILVEDNIEINYNIKLLIMDDQFWQDLKILHDFLEPFVCLINELEGDSPLLSVAFFKLRQLEISICNNTCVSNTIIVENSNKWDSIIESELMHLAGLENQIQVLEEFAKYVGKINELKQKGYLIGNDSILESNKLELIDDDNINLELDEIELMEENNLDLDSFLYKYGLSDINE</sequence>
<name>A0A9N8ZQ92_9GLOM</name>
<accession>A0A9N8ZQ92</accession>
<comment type="caution">
    <text evidence="6">The sequence shown here is derived from an EMBL/GenBank/DDBJ whole genome shotgun (WGS) entry which is preliminary data.</text>
</comment>
<keyword evidence="4" id="KW-0862">Zinc</keyword>
<dbReference type="InterPro" id="IPR052035">
    <property type="entry name" value="ZnF_BED_domain_contain"/>
</dbReference>
<dbReference type="OrthoDB" id="2439304at2759"/>
<evidence type="ECO:0000256" key="3">
    <source>
        <dbReference type="ARBA" id="ARBA00022771"/>
    </source>
</evidence>
<reference evidence="6" key="1">
    <citation type="submission" date="2021-06" db="EMBL/GenBank/DDBJ databases">
        <authorList>
            <person name="Kallberg Y."/>
            <person name="Tangrot J."/>
            <person name="Rosling A."/>
        </authorList>
    </citation>
    <scope>NUCLEOTIDE SEQUENCE</scope>
    <source>
        <strain evidence="6">MA453B</strain>
    </source>
</reference>
<dbReference type="Proteomes" id="UP000789405">
    <property type="component" value="Unassembled WGS sequence"/>
</dbReference>
<evidence type="ECO:0000256" key="4">
    <source>
        <dbReference type="ARBA" id="ARBA00022833"/>
    </source>
</evidence>
<dbReference type="AlphaFoldDB" id="A0A9N8ZQ92"/>
<dbReference type="GO" id="GO:0005634">
    <property type="term" value="C:nucleus"/>
    <property type="evidence" value="ECO:0007669"/>
    <property type="project" value="UniProtKB-SubCell"/>
</dbReference>
<evidence type="ECO:0000313" key="6">
    <source>
        <dbReference type="EMBL" id="CAG8503512.1"/>
    </source>
</evidence>
<dbReference type="SUPFAM" id="SSF53098">
    <property type="entry name" value="Ribonuclease H-like"/>
    <property type="match status" value="1"/>
</dbReference>
<dbReference type="EMBL" id="CAJVPY010001019">
    <property type="protein sequence ID" value="CAG8503512.1"/>
    <property type="molecule type" value="Genomic_DNA"/>
</dbReference>
<dbReference type="InterPro" id="IPR012337">
    <property type="entry name" value="RNaseH-like_sf"/>
</dbReference>
<keyword evidence="5" id="KW-0539">Nucleus</keyword>
<gene>
    <name evidence="6" type="ORF">DERYTH_LOCUS3024</name>
</gene>
<dbReference type="PANTHER" id="PTHR46481">
    <property type="entry name" value="ZINC FINGER BED DOMAIN-CONTAINING PROTEIN 4"/>
    <property type="match status" value="1"/>
</dbReference>
<evidence type="ECO:0000256" key="1">
    <source>
        <dbReference type="ARBA" id="ARBA00004123"/>
    </source>
</evidence>
<keyword evidence="3" id="KW-0863">Zinc-finger</keyword>
<proteinExistence type="predicted"/>
<evidence type="ECO:0000256" key="5">
    <source>
        <dbReference type="ARBA" id="ARBA00023242"/>
    </source>
</evidence>
<dbReference type="PANTHER" id="PTHR46481:SF10">
    <property type="entry name" value="ZINC FINGER BED DOMAIN-CONTAINING PROTEIN 39"/>
    <property type="match status" value="1"/>
</dbReference>
<keyword evidence="2" id="KW-0479">Metal-binding</keyword>
<evidence type="ECO:0000256" key="2">
    <source>
        <dbReference type="ARBA" id="ARBA00022723"/>
    </source>
</evidence>
<dbReference type="GO" id="GO:0008270">
    <property type="term" value="F:zinc ion binding"/>
    <property type="evidence" value="ECO:0007669"/>
    <property type="project" value="UniProtKB-KW"/>
</dbReference>
<keyword evidence="7" id="KW-1185">Reference proteome</keyword>
<organism evidence="6 7">
    <name type="scientific">Dentiscutata erythropus</name>
    <dbReference type="NCBI Taxonomy" id="1348616"/>
    <lineage>
        <taxon>Eukaryota</taxon>
        <taxon>Fungi</taxon>
        <taxon>Fungi incertae sedis</taxon>
        <taxon>Mucoromycota</taxon>
        <taxon>Glomeromycotina</taxon>
        <taxon>Glomeromycetes</taxon>
        <taxon>Diversisporales</taxon>
        <taxon>Gigasporaceae</taxon>
        <taxon>Dentiscutata</taxon>
    </lineage>
</organism>
<evidence type="ECO:0000313" key="7">
    <source>
        <dbReference type="Proteomes" id="UP000789405"/>
    </source>
</evidence>